<dbReference type="AlphaFoldDB" id="A0A8B3S538"/>
<gene>
    <name evidence="1" type="ORF">AEth_00325</name>
</gene>
<name>A0A8B3S538_9EURY</name>
<organism evidence="1 2">
    <name type="scientific">Candidatus Argoarchaeum ethanivorans</name>
    <dbReference type="NCBI Taxonomy" id="2608793"/>
    <lineage>
        <taxon>Archaea</taxon>
        <taxon>Methanobacteriati</taxon>
        <taxon>Methanobacteriota</taxon>
        <taxon>Stenosarchaea group</taxon>
        <taxon>Methanomicrobia</taxon>
        <taxon>Methanosarcinales</taxon>
        <taxon>Methanosarcinales incertae sedis</taxon>
        <taxon>GOM Arc I cluster</taxon>
        <taxon>Candidatus Argoarchaeum</taxon>
    </lineage>
</organism>
<reference evidence="2" key="1">
    <citation type="submission" date="2019-01" db="EMBL/GenBank/DDBJ databases">
        <title>Anaerobic oxidation of ethane by archaea from a marine hydrocarbon seep.</title>
        <authorList>
            <person name="Musat F."/>
        </authorList>
    </citation>
    <scope>NUCLEOTIDE SEQUENCE [LARGE SCALE GENOMIC DNA]</scope>
</reference>
<evidence type="ECO:0000313" key="2">
    <source>
        <dbReference type="Proteomes" id="UP000291831"/>
    </source>
</evidence>
<dbReference type="Proteomes" id="UP000291831">
    <property type="component" value="Unassembled WGS sequence"/>
</dbReference>
<accession>A0A8B3S538</accession>
<sequence length="60" mass="6863">MQEKLKQYHWRMELGAKTLIANDRAVIRFVRSIPSLFKSNVIGTGDVLDIALDRGNNFSK</sequence>
<proteinExistence type="predicted"/>
<protein>
    <submittedName>
        <fullName evidence="1">Uncharacterized protein</fullName>
    </submittedName>
</protein>
<dbReference type="EMBL" id="RPGO01000005">
    <property type="protein sequence ID" value="RZB32647.1"/>
    <property type="molecule type" value="Genomic_DNA"/>
</dbReference>
<comment type="caution">
    <text evidence="1">The sequence shown here is derived from an EMBL/GenBank/DDBJ whole genome shotgun (WGS) entry which is preliminary data.</text>
</comment>
<evidence type="ECO:0000313" key="1">
    <source>
        <dbReference type="EMBL" id="RZB32647.1"/>
    </source>
</evidence>